<dbReference type="Pfam" id="PF12796">
    <property type="entry name" value="Ank_2"/>
    <property type="match status" value="1"/>
</dbReference>
<evidence type="ECO:0000256" key="3">
    <source>
        <dbReference type="PROSITE-ProRule" id="PRU00023"/>
    </source>
</evidence>
<dbReference type="EMBL" id="CDGG01000001">
    <property type="protein sequence ID" value="CEI83645.1"/>
    <property type="molecule type" value="Genomic_DNA"/>
</dbReference>
<feature type="repeat" description="ANK" evidence="3">
    <location>
        <begin position="63"/>
        <end position="95"/>
    </location>
</feature>
<evidence type="ECO:0000256" key="1">
    <source>
        <dbReference type="ARBA" id="ARBA00022737"/>
    </source>
</evidence>
<dbReference type="PANTHER" id="PTHR24171">
    <property type="entry name" value="ANKYRIN REPEAT DOMAIN-CONTAINING PROTEIN 39-RELATED"/>
    <property type="match status" value="1"/>
</dbReference>
<feature type="repeat" description="ANK" evidence="3">
    <location>
        <begin position="30"/>
        <end position="62"/>
    </location>
</feature>
<dbReference type="SUPFAM" id="SSF48403">
    <property type="entry name" value="Ankyrin repeat"/>
    <property type="match status" value="1"/>
</dbReference>
<protein>
    <submittedName>
        <fullName evidence="4">Ankyrin repeats (3 copies)</fullName>
    </submittedName>
</protein>
<dbReference type="PROSITE" id="PS50088">
    <property type="entry name" value="ANK_REPEAT"/>
    <property type="match status" value="3"/>
</dbReference>
<dbReference type="Pfam" id="PF00023">
    <property type="entry name" value="Ank"/>
    <property type="match status" value="2"/>
</dbReference>
<gene>
    <name evidence="4" type="ORF">BN997_03562</name>
</gene>
<organism evidence="4 5">
    <name type="scientific">Oceanobacillus oncorhynchi</name>
    <dbReference type="NCBI Taxonomy" id="545501"/>
    <lineage>
        <taxon>Bacteria</taxon>
        <taxon>Bacillati</taxon>
        <taxon>Bacillota</taxon>
        <taxon>Bacilli</taxon>
        <taxon>Bacillales</taxon>
        <taxon>Bacillaceae</taxon>
        <taxon>Oceanobacillus</taxon>
    </lineage>
</organism>
<keyword evidence="1" id="KW-0677">Repeat</keyword>
<evidence type="ECO:0000256" key="2">
    <source>
        <dbReference type="ARBA" id="ARBA00023043"/>
    </source>
</evidence>
<reference evidence="4 5" key="1">
    <citation type="submission" date="2014-11" db="EMBL/GenBank/DDBJ databases">
        <authorList>
            <person name="Urmite Genomes Urmite Genomes"/>
        </authorList>
    </citation>
    <scope>NUCLEOTIDE SEQUENCE [LARGE SCALE GENOMIC DNA]</scope>
    <source>
        <strain evidence="4 5">Oc5</strain>
    </source>
</reference>
<evidence type="ECO:0000313" key="4">
    <source>
        <dbReference type="EMBL" id="CEI83645.1"/>
    </source>
</evidence>
<dbReference type="Gene3D" id="1.25.40.20">
    <property type="entry name" value="Ankyrin repeat-containing domain"/>
    <property type="match status" value="2"/>
</dbReference>
<feature type="repeat" description="ANK" evidence="3">
    <location>
        <begin position="129"/>
        <end position="162"/>
    </location>
</feature>
<dbReference type="PANTHER" id="PTHR24171:SF9">
    <property type="entry name" value="ANKYRIN REPEAT DOMAIN-CONTAINING PROTEIN 39"/>
    <property type="match status" value="1"/>
</dbReference>
<dbReference type="PROSITE" id="PS50297">
    <property type="entry name" value="ANK_REP_REGION"/>
    <property type="match status" value="1"/>
</dbReference>
<proteinExistence type="predicted"/>
<dbReference type="Proteomes" id="UP000040453">
    <property type="component" value="Unassembled WGS sequence"/>
</dbReference>
<keyword evidence="2 3" id="KW-0040">ANK repeat</keyword>
<keyword evidence="5" id="KW-1185">Reference proteome</keyword>
<dbReference type="PRINTS" id="PR01415">
    <property type="entry name" value="ANKYRIN"/>
</dbReference>
<dbReference type="AlphaFoldDB" id="A0A0A1ME40"/>
<dbReference type="InterPro" id="IPR002110">
    <property type="entry name" value="Ankyrin_rpt"/>
</dbReference>
<accession>A0A0A1ME40</accession>
<dbReference type="STRING" id="545501.BN997_03562"/>
<name>A0A0A1ME40_9BACI</name>
<evidence type="ECO:0000313" key="5">
    <source>
        <dbReference type="Proteomes" id="UP000040453"/>
    </source>
</evidence>
<sequence length="226" mass="24642">MIKLKYFYRRAAAKTGEGFSTQKEKKEETNLDQKLISAAEEGNTETVLKLIEAGADIDATDEHGVTAVMAATQKYHTDTVKALIEQGADINIRNSNQDNVLLYAGAEGFLKIVKLAVGAGADTSLTNRFGGTALIPASERGHVDVVEELLMNSDTDVNHINNLQWTALLEAIILGNGGENHQKIVKLLIDHGADIHIGDKDGITPLEHAERLDFKEIERILKESQA</sequence>
<dbReference type="SMART" id="SM00248">
    <property type="entry name" value="ANK"/>
    <property type="match status" value="5"/>
</dbReference>
<dbReference type="InterPro" id="IPR036770">
    <property type="entry name" value="Ankyrin_rpt-contain_sf"/>
</dbReference>